<comment type="caution">
    <text evidence="1">The sequence shown here is derived from an EMBL/GenBank/DDBJ whole genome shotgun (WGS) entry which is preliminary data.</text>
</comment>
<keyword evidence="2" id="KW-1185">Reference proteome</keyword>
<sequence length="105" mass="12106">MDADMLAVFMIEEEAEEDEMISMYARHDANELYKTRKSEGHFVSMIQIPLKNDKEMFTKLFRLNPQQSNFVLSSVGEDLARKSTNAVQEPIDTEEKLAITVRYVG</sequence>
<evidence type="ECO:0000313" key="2">
    <source>
        <dbReference type="Proteomes" id="UP001159363"/>
    </source>
</evidence>
<proteinExistence type="predicted"/>
<reference evidence="1 2" key="1">
    <citation type="submission" date="2023-02" db="EMBL/GenBank/DDBJ databases">
        <title>LHISI_Scaffold_Assembly.</title>
        <authorList>
            <person name="Stuart O.P."/>
            <person name="Cleave R."/>
            <person name="Magrath M.J.L."/>
            <person name="Mikheyev A.S."/>
        </authorList>
    </citation>
    <scope>NUCLEOTIDE SEQUENCE [LARGE SCALE GENOMIC DNA]</scope>
    <source>
        <strain evidence="1">Daus_M_001</strain>
        <tissue evidence="1">Leg muscle</tissue>
    </source>
</reference>
<protein>
    <submittedName>
        <fullName evidence="1">Uncharacterized protein</fullName>
    </submittedName>
</protein>
<dbReference type="EMBL" id="JARBHB010000006">
    <property type="protein sequence ID" value="KAJ8880774.1"/>
    <property type="molecule type" value="Genomic_DNA"/>
</dbReference>
<name>A0ABQ9H8Z7_9NEOP</name>
<dbReference type="Proteomes" id="UP001159363">
    <property type="component" value="Chromosome 5"/>
</dbReference>
<evidence type="ECO:0000313" key="1">
    <source>
        <dbReference type="EMBL" id="KAJ8880774.1"/>
    </source>
</evidence>
<accession>A0ABQ9H8Z7</accession>
<gene>
    <name evidence="1" type="ORF">PR048_017245</name>
</gene>
<organism evidence="1 2">
    <name type="scientific">Dryococelus australis</name>
    <dbReference type="NCBI Taxonomy" id="614101"/>
    <lineage>
        <taxon>Eukaryota</taxon>
        <taxon>Metazoa</taxon>
        <taxon>Ecdysozoa</taxon>
        <taxon>Arthropoda</taxon>
        <taxon>Hexapoda</taxon>
        <taxon>Insecta</taxon>
        <taxon>Pterygota</taxon>
        <taxon>Neoptera</taxon>
        <taxon>Polyneoptera</taxon>
        <taxon>Phasmatodea</taxon>
        <taxon>Verophasmatodea</taxon>
        <taxon>Anareolatae</taxon>
        <taxon>Phasmatidae</taxon>
        <taxon>Eurycanthinae</taxon>
        <taxon>Dryococelus</taxon>
    </lineage>
</organism>